<proteinExistence type="predicted"/>
<dbReference type="EMBL" id="MN740437">
    <property type="protein sequence ID" value="QHU26232.1"/>
    <property type="molecule type" value="Genomic_DNA"/>
</dbReference>
<accession>A0A6C0LAA0</accession>
<sequence>MALYANYLIHACFKTKTNVSGALLIDGAMTEEEARVKVKMYSQRSKEFFQAFPHPSYDDTLLEKDVVRWHTYNPNPIVRWKAEEAAIAKMHEDAYAEE</sequence>
<organism evidence="1">
    <name type="scientific">viral metagenome</name>
    <dbReference type="NCBI Taxonomy" id="1070528"/>
    <lineage>
        <taxon>unclassified sequences</taxon>
        <taxon>metagenomes</taxon>
        <taxon>organismal metagenomes</taxon>
    </lineage>
</organism>
<protein>
    <submittedName>
        <fullName evidence="1">Uncharacterized protein</fullName>
    </submittedName>
</protein>
<name>A0A6C0LAA0_9ZZZZ</name>
<dbReference type="AlphaFoldDB" id="A0A6C0LAA0"/>
<evidence type="ECO:0000313" key="1">
    <source>
        <dbReference type="EMBL" id="QHU26232.1"/>
    </source>
</evidence>
<reference evidence="1" key="1">
    <citation type="journal article" date="2020" name="Nature">
        <title>Giant virus diversity and host interactions through global metagenomics.</title>
        <authorList>
            <person name="Schulz F."/>
            <person name="Roux S."/>
            <person name="Paez-Espino D."/>
            <person name="Jungbluth S."/>
            <person name="Walsh D.A."/>
            <person name="Denef V.J."/>
            <person name="McMahon K.D."/>
            <person name="Konstantinidis K.T."/>
            <person name="Eloe-Fadrosh E.A."/>
            <person name="Kyrpides N.C."/>
            <person name="Woyke T."/>
        </authorList>
    </citation>
    <scope>NUCLEOTIDE SEQUENCE</scope>
    <source>
        <strain evidence="1">GVMAG-M-3300027759-16</strain>
    </source>
</reference>